<dbReference type="Proteomes" id="UP000355283">
    <property type="component" value="Unassembled WGS sequence"/>
</dbReference>
<feature type="compositionally biased region" description="Low complexity" evidence="5">
    <location>
        <begin position="231"/>
        <end position="241"/>
    </location>
</feature>
<dbReference type="PANTHER" id="PTHR10015">
    <property type="entry name" value="HEAT SHOCK TRANSCRIPTION FACTOR"/>
    <property type="match status" value="1"/>
</dbReference>
<dbReference type="GO" id="GO:0005634">
    <property type="term" value="C:nucleus"/>
    <property type="evidence" value="ECO:0007669"/>
    <property type="project" value="UniProtKB-SubCell"/>
</dbReference>
<keyword evidence="3" id="KW-0539">Nucleus</keyword>
<evidence type="ECO:0000313" key="7">
    <source>
        <dbReference type="EMBL" id="TFJ84085.1"/>
    </source>
</evidence>
<dbReference type="Pfam" id="PF00447">
    <property type="entry name" value="HSF_DNA-bind"/>
    <property type="match status" value="1"/>
</dbReference>
<evidence type="ECO:0000256" key="1">
    <source>
        <dbReference type="ARBA" id="ARBA00004123"/>
    </source>
</evidence>
<feature type="compositionally biased region" description="Polar residues" evidence="5">
    <location>
        <begin position="561"/>
        <end position="570"/>
    </location>
</feature>
<feature type="compositionally biased region" description="Polar residues" evidence="5">
    <location>
        <begin position="674"/>
        <end position="684"/>
    </location>
</feature>
<dbReference type="GO" id="GO:0003700">
    <property type="term" value="F:DNA-binding transcription factor activity"/>
    <property type="evidence" value="ECO:0007669"/>
    <property type="project" value="InterPro"/>
</dbReference>
<evidence type="ECO:0000259" key="6">
    <source>
        <dbReference type="SMART" id="SM00415"/>
    </source>
</evidence>
<dbReference type="InterPro" id="IPR036388">
    <property type="entry name" value="WH-like_DNA-bd_sf"/>
</dbReference>
<feature type="region of interest" description="Disordered" evidence="5">
    <location>
        <begin position="1"/>
        <end position="20"/>
    </location>
</feature>
<feature type="region of interest" description="Disordered" evidence="5">
    <location>
        <begin position="560"/>
        <end position="605"/>
    </location>
</feature>
<evidence type="ECO:0000313" key="8">
    <source>
        <dbReference type="Proteomes" id="UP000355283"/>
    </source>
</evidence>
<feature type="compositionally biased region" description="Low complexity" evidence="5">
    <location>
        <begin position="580"/>
        <end position="599"/>
    </location>
</feature>
<evidence type="ECO:0000256" key="5">
    <source>
        <dbReference type="SAM" id="MobiDB-lite"/>
    </source>
</evidence>
<evidence type="ECO:0000256" key="2">
    <source>
        <dbReference type="ARBA" id="ARBA00023125"/>
    </source>
</evidence>
<dbReference type="SUPFAM" id="SSF46785">
    <property type="entry name" value="Winged helix' DNA-binding domain"/>
    <property type="match status" value="1"/>
</dbReference>
<proteinExistence type="inferred from homology"/>
<dbReference type="Gene3D" id="1.10.10.10">
    <property type="entry name" value="Winged helix-like DNA-binding domain superfamily/Winged helix DNA-binding domain"/>
    <property type="match status" value="1"/>
</dbReference>
<dbReference type="AlphaFoldDB" id="A0A4D9D3Q8"/>
<evidence type="ECO:0000256" key="3">
    <source>
        <dbReference type="ARBA" id="ARBA00023242"/>
    </source>
</evidence>
<feature type="domain" description="HSF-type DNA-binding" evidence="6">
    <location>
        <begin position="65"/>
        <end position="158"/>
    </location>
</feature>
<evidence type="ECO:0000256" key="4">
    <source>
        <dbReference type="RuleBase" id="RU004020"/>
    </source>
</evidence>
<dbReference type="PANTHER" id="PTHR10015:SF206">
    <property type="entry name" value="HSF-TYPE DNA-BINDING DOMAIN-CONTAINING PROTEIN"/>
    <property type="match status" value="1"/>
</dbReference>
<dbReference type="SMART" id="SM00415">
    <property type="entry name" value="HSF"/>
    <property type="match status" value="1"/>
</dbReference>
<keyword evidence="8" id="KW-1185">Reference proteome</keyword>
<name>A0A4D9D3Q8_9STRA</name>
<protein>
    <recommendedName>
        <fullName evidence="6">HSF-type DNA-binding domain-containing protein</fullName>
    </recommendedName>
</protein>
<organism evidence="7 8">
    <name type="scientific">Nannochloropsis salina CCMP1776</name>
    <dbReference type="NCBI Taxonomy" id="1027361"/>
    <lineage>
        <taxon>Eukaryota</taxon>
        <taxon>Sar</taxon>
        <taxon>Stramenopiles</taxon>
        <taxon>Ochrophyta</taxon>
        <taxon>Eustigmatophyceae</taxon>
        <taxon>Eustigmatales</taxon>
        <taxon>Monodopsidaceae</taxon>
        <taxon>Microchloropsis</taxon>
        <taxon>Microchloropsis salina</taxon>
    </lineage>
</organism>
<dbReference type="FunFam" id="1.10.10.10:FF:000479">
    <property type="entry name" value="Predicted protein"/>
    <property type="match status" value="1"/>
</dbReference>
<dbReference type="InterPro" id="IPR036390">
    <property type="entry name" value="WH_DNA-bd_sf"/>
</dbReference>
<dbReference type="EMBL" id="SDOX01000020">
    <property type="protein sequence ID" value="TFJ84085.1"/>
    <property type="molecule type" value="Genomic_DNA"/>
</dbReference>
<feature type="region of interest" description="Disordered" evidence="5">
    <location>
        <begin position="206"/>
        <end position="241"/>
    </location>
</feature>
<comment type="caution">
    <text evidence="7">The sequence shown here is derived from an EMBL/GenBank/DDBJ whole genome shotgun (WGS) entry which is preliminary data.</text>
</comment>
<feature type="region of interest" description="Disordered" evidence="5">
    <location>
        <begin position="643"/>
        <end position="684"/>
    </location>
</feature>
<reference evidence="7 8" key="1">
    <citation type="submission" date="2019-01" db="EMBL/GenBank/DDBJ databases">
        <title>Nuclear Genome Assembly of the Microalgal Biofuel strain Nannochloropsis salina CCMP1776.</title>
        <authorList>
            <person name="Hovde B."/>
        </authorList>
    </citation>
    <scope>NUCLEOTIDE SEQUENCE [LARGE SCALE GENOMIC DNA]</scope>
    <source>
        <strain evidence="7 8">CCMP1776</strain>
    </source>
</reference>
<comment type="subcellular location">
    <subcellularLocation>
        <location evidence="1">Nucleus</location>
    </subcellularLocation>
</comment>
<gene>
    <name evidence="7" type="ORF">NSK_004558</name>
</gene>
<comment type="similarity">
    <text evidence="4">Belongs to the HSF family.</text>
</comment>
<dbReference type="InterPro" id="IPR000232">
    <property type="entry name" value="HSF_DNA-bd"/>
</dbReference>
<keyword evidence="2" id="KW-0238">DNA-binding</keyword>
<sequence>MTRAGRRSRSNSMSSTGSNAQGLVSISDKMLDMPVVLPTSEFNSSNITNVSCTSSTCSSVATDGNATTFPRKLAEMLQHESHVIAWSMHGLSFFICDNEALTYRLLPKYFRHNKLTSFQRQLNLYGFRRITKGTDTGAYFHPQFRRDRPELVNHIRRMPGQGATATAKFLPLYYKDVQNSSPTSMPDMSLAEKSAFMDVSETNAGISVKKANRRSRKGGRAPRRPRDRSESSASNVSQASLTSSAGSECSFYSASTGISNQDGSDFVDGSAFGAGSLSCGAGEYASEGSMSSFPAGPRHYQYNALPGGAENLESGSENLESGSESAIEGFDFADPAPSLTLTSSYESGLSLLSDEGSYMSSSSATSKGAVEHAFLPHNHQPLVRLPNAFAASTSSGRQGKGYVLNGQKLTSRSPSPSAQHQVARAEVGLPPRHSSGGVQSVGPVRFFMPPLSDPVGADALKMSKSCSARAAGNKMIEGDEDIKVTATLYHGSINAANVTNNTGESDKNKVPSGIALPRTFSASSFSQWLNSGSDSQTTAQTSPHPAVLLPVQMDFRPLPSCGTNLGSETVGSDLVGATDLSSPSTTTSSVSMSPTSRAPSSPPLPLLKINRCSSMSSELWRGWGSTEDLEALADLDTSIDDIFGSAGPESDMTVQSAGGWDWSQGQNAEPARPQSYSTSGPSQAAATGVSALGALVGITAS</sequence>
<dbReference type="OrthoDB" id="60033at2759"/>
<dbReference type="GO" id="GO:0043565">
    <property type="term" value="F:sequence-specific DNA binding"/>
    <property type="evidence" value="ECO:0007669"/>
    <property type="project" value="InterPro"/>
</dbReference>
<feature type="compositionally biased region" description="Low complexity" evidence="5">
    <location>
        <begin position="10"/>
        <end position="20"/>
    </location>
</feature>
<feature type="compositionally biased region" description="Basic residues" evidence="5">
    <location>
        <begin position="210"/>
        <end position="226"/>
    </location>
</feature>
<accession>A0A4D9D3Q8</accession>
<dbReference type="PRINTS" id="PR00056">
    <property type="entry name" value="HSFDOMAIN"/>
</dbReference>